<accession>A0A4S8R1L3</accession>
<keyword evidence="2" id="KW-1185">Reference proteome</keyword>
<comment type="caution">
    <text evidence="1">The sequence shown here is derived from an EMBL/GenBank/DDBJ whole genome shotgun (WGS) entry which is preliminary data.</text>
</comment>
<organism evidence="1 2">
    <name type="scientific">Botrytis galanthina</name>
    <dbReference type="NCBI Taxonomy" id="278940"/>
    <lineage>
        <taxon>Eukaryota</taxon>
        <taxon>Fungi</taxon>
        <taxon>Dikarya</taxon>
        <taxon>Ascomycota</taxon>
        <taxon>Pezizomycotina</taxon>
        <taxon>Leotiomycetes</taxon>
        <taxon>Helotiales</taxon>
        <taxon>Sclerotiniaceae</taxon>
        <taxon>Botrytis</taxon>
    </lineage>
</organism>
<name>A0A4S8R1L3_9HELO</name>
<dbReference type="EMBL" id="PQXL01000102">
    <property type="protein sequence ID" value="THV51673.1"/>
    <property type="molecule type" value="Genomic_DNA"/>
</dbReference>
<evidence type="ECO:0000313" key="1">
    <source>
        <dbReference type="EMBL" id="THV51673.1"/>
    </source>
</evidence>
<protein>
    <submittedName>
        <fullName evidence="1">Uncharacterized protein</fullName>
    </submittedName>
</protein>
<sequence>MFPYYAAKPLMIYAVTATSLPVNFQGRGVLRRTAQIEWKNPKQIGSKILGVAATMISQHISH</sequence>
<dbReference type="AlphaFoldDB" id="A0A4S8R1L3"/>
<proteinExistence type="predicted"/>
<dbReference type="Proteomes" id="UP000308671">
    <property type="component" value="Unassembled WGS sequence"/>
</dbReference>
<evidence type="ECO:0000313" key="2">
    <source>
        <dbReference type="Proteomes" id="UP000308671"/>
    </source>
</evidence>
<gene>
    <name evidence="1" type="ORF">BGAL_0102g00030</name>
</gene>
<reference evidence="1 2" key="1">
    <citation type="submission" date="2017-12" db="EMBL/GenBank/DDBJ databases">
        <title>Comparative genomics of Botrytis spp.</title>
        <authorList>
            <person name="Valero-Jimenez C.A."/>
            <person name="Tapia P."/>
            <person name="Veloso J."/>
            <person name="Silva-Moreno E."/>
            <person name="Staats M."/>
            <person name="Valdes J.H."/>
            <person name="Van Kan J.A.L."/>
        </authorList>
    </citation>
    <scope>NUCLEOTIDE SEQUENCE [LARGE SCALE GENOMIC DNA]</scope>
    <source>
        <strain evidence="1 2">MUCL435</strain>
    </source>
</reference>